<evidence type="ECO:0000256" key="1">
    <source>
        <dbReference type="SAM" id="Coils"/>
    </source>
</evidence>
<feature type="transmembrane region" description="Helical" evidence="2">
    <location>
        <begin position="38"/>
        <end position="58"/>
    </location>
</feature>
<dbReference type="Proteomes" id="UP001299546">
    <property type="component" value="Unassembled WGS sequence"/>
</dbReference>
<feature type="transmembrane region" description="Helical" evidence="2">
    <location>
        <begin position="90"/>
        <end position="111"/>
    </location>
</feature>
<keyword evidence="2" id="KW-0812">Transmembrane</keyword>
<evidence type="ECO:0000259" key="3">
    <source>
        <dbReference type="Pfam" id="PF14501"/>
    </source>
</evidence>
<dbReference type="InterPro" id="IPR032834">
    <property type="entry name" value="NatK-like_C"/>
</dbReference>
<dbReference type="EMBL" id="JAJCIS010000016">
    <property type="protein sequence ID" value="MCB7388916.1"/>
    <property type="molecule type" value="Genomic_DNA"/>
</dbReference>
<dbReference type="RefSeq" id="WP_066733430.1">
    <property type="nucleotide sequence ID" value="NZ_JAJCIQ010000016.1"/>
</dbReference>
<keyword evidence="2" id="KW-0472">Membrane</keyword>
<comment type="caution">
    <text evidence="4">The sequence shown here is derived from an EMBL/GenBank/DDBJ whole genome shotgun (WGS) entry which is preliminary data.</text>
</comment>
<proteinExistence type="predicted"/>
<dbReference type="InterPro" id="IPR036890">
    <property type="entry name" value="HATPase_C_sf"/>
</dbReference>
<sequence length="446" mass="51522">MNINILWHIFQLIIFIGYSAIFAYRVLEEHLKVGRRGFWVRAAVYMAALISAVCLFLTELSPWQNMRIIGMLLLFPLTFLFYKSVTDKKIIFLLFVLFLLLNVQISALLLAQATLDFHVLPVLFAYENGDFLFWTAVYGSVNFWLVYFTLGKYYKRIVDKDIVLAQTKYLYWLPLLFYVIIEVIYNTVLKNDAGIRKDMFVPLLLLNVFALITYYAAIKSINDNFDAAEEREKLLEAEGRLELWEAQYNSLQEKAAADAKGRHDWRQHIITIMGLVEHKDLEGLDKYLSDYKEKYLIEEQAAVCDIPSLNMLFQYYQRQAKDKKIKMSLGTAVFGDCYVSVSELTVLFGNLLENAMEACERVTDREPFINLRVLNEKNRIILLCENSFDGIVHSGGKGIKSRKDGGGIGLCSVKDIVEKYNGCLKIENEANIFRLYAYLQKVGETR</sequence>
<keyword evidence="2" id="KW-1133">Transmembrane helix</keyword>
<protein>
    <submittedName>
        <fullName evidence="4">ATP-binding protein</fullName>
    </submittedName>
</protein>
<keyword evidence="5" id="KW-1185">Reference proteome</keyword>
<dbReference type="PANTHER" id="PTHR40448">
    <property type="entry name" value="TWO-COMPONENT SENSOR HISTIDINE KINASE"/>
    <property type="match status" value="1"/>
</dbReference>
<dbReference type="PANTHER" id="PTHR40448:SF1">
    <property type="entry name" value="TWO-COMPONENT SENSOR HISTIDINE KINASE"/>
    <property type="match status" value="1"/>
</dbReference>
<evidence type="ECO:0000256" key="2">
    <source>
        <dbReference type="SAM" id="Phobius"/>
    </source>
</evidence>
<keyword evidence="1" id="KW-0175">Coiled coil</keyword>
<dbReference type="SUPFAM" id="SSF55874">
    <property type="entry name" value="ATPase domain of HSP90 chaperone/DNA topoisomerase II/histidine kinase"/>
    <property type="match status" value="1"/>
</dbReference>
<feature type="transmembrane region" description="Helical" evidence="2">
    <location>
        <begin position="6"/>
        <end position="26"/>
    </location>
</feature>
<dbReference type="GO" id="GO:0005524">
    <property type="term" value="F:ATP binding"/>
    <property type="evidence" value="ECO:0007669"/>
    <property type="project" value="UniProtKB-KW"/>
</dbReference>
<dbReference type="Gene3D" id="3.30.565.10">
    <property type="entry name" value="Histidine kinase-like ATPase, C-terminal domain"/>
    <property type="match status" value="1"/>
</dbReference>
<keyword evidence="4" id="KW-0067">ATP-binding</keyword>
<gene>
    <name evidence="4" type="ORF">LIZ65_16630</name>
</gene>
<keyword evidence="4" id="KW-0547">Nucleotide-binding</keyword>
<feature type="transmembrane region" description="Helical" evidence="2">
    <location>
        <begin position="64"/>
        <end position="83"/>
    </location>
</feature>
<evidence type="ECO:0000313" key="4">
    <source>
        <dbReference type="EMBL" id="MCB7388916.1"/>
    </source>
</evidence>
<feature type="coiled-coil region" evidence="1">
    <location>
        <begin position="218"/>
        <end position="254"/>
    </location>
</feature>
<feature type="domain" description="Sensor histidine kinase NatK-like C-terminal" evidence="3">
    <location>
        <begin position="342"/>
        <end position="435"/>
    </location>
</feature>
<reference evidence="4 5" key="1">
    <citation type="submission" date="2021-10" db="EMBL/GenBank/DDBJ databases">
        <title>Collection of gut derived symbiotic bacterial strains cultured from healthy donors.</title>
        <authorList>
            <person name="Lin H."/>
            <person name="Littmann E."/>
            <person name="Kohout C."/>
            <person name="Pamer E.G."/>
        </authorList>
    </citation>
    <scope>NUCLEOTIDE SEQUENCE [LARGE SCALE GENOMIC DNA]</scope>
    <source>
        <strain evidence="4 5">DFI.1.165</strain>
    </source>
</reference>
<dbReference type="Pfam" id="PF14501">
    <property type="entry name" value="HATPase_c_5"/>
    <property type="match status" value="1"/>
</dbReference>
<name>A0ABS8DKK9_9FIRM</name>
<organism evidence="4 5">
    <name type="scientific">Bariatricus massiliensis</name>
    <dbReference type="NCBI Taxonomy" id="1745713"/>
    <lineage>
        <taxon>Bacteria</taxon>
        <taxon>Bacillati</taxon>
        <taxon>Bacillota</taxon>
        <taxon>Clostridia</taxon>
        <taxon>Lachnospirales</taxon>
        <taxon>Lachnospiraceae</taxon>
        <taxon>Bariatricus</taxon>
    </lineage>
</organism>
<feature type="transmembrane region" description="Helical" evidence="2">
    <location>
        <begin position="170"/>
        <end position="188"/>
    </location>
</feature>
<evidence type="ECO:0000313" key="5">
    <source>
        <dbReference type="Proteomes" id="UP001299546"/>
    </source>
</evidence>
<dbReference type="CDD" id="cd16935">
    <property type="entry name" value="HATPase_AgrC-ComD-like"/>
    <property type="match status" value="1"/>
</dbReference>
<feature type="transmembrane region" description="Helical" evidence="2">
    <location>
        <begin position="131"/>
        <end position="150"/>
    </location>
</feature>
<feature type="transmembrane region" description="Helical" evidence="2">
    <location>
        <begin position="200"/>
        <end position="218"/>
    </location>
</feature>
<accession>A0ABS8DKK9</accession>